<evidence type="ECO:0000313" key="2">
    <source>
        <dbReference type="EMBL" id="GFE54050.1"/>
    </source>
</evidence>
<dbReference type="Proteomes" id="UP001057455">
    <property type="component" value="Unassembled WGS sequence"/>
</dbReference>
<organism evidence="2 3">
    <name type="scientific">Babesia ovis</name>
    <dbReference type="NCBI Taxonomy" id="5869"/>
    <lineage>
        <taxon>Eukaryota</taxon>
        <taxon>Sar</taxon>
        <taxon>Alveolata</taxon>
        <taxon>Apicomplexa</taxon>
        <taxon>Aconoidasida</taxon>
        <taxon>Piroplasmida</taxon>
        <taxon>Babesiidae</taxon>
        <taxon>Babesia</taxon>
    </lineage>
</organism>
<feature type="region of interest" description="Disordered" evidence="1">
    <location>
        <begin position="1"/>
        <end position="30"/>
    </location>
</feature>
<accession>A0A9W5TAR4</accession>
<gene>
    <name evidence="2" type="ORF">BaOVIS_014540</name>
</gene>
<feature type="compositionally biased region" description="Polar residues" evidence="1">
    <location>
        <begin position="20"/>
        <end position="30"/>
    </location>
</feature>
<sequence>MQTRSTKVSTPKESKKRNRTMGTESGDCVNQSNFGEGIVQFYTGAAKDVGDNIGFQDGNTPKSKQTTLLSHWLFSDEASAPKQQKMVKRGINRPDADVEKSAREFNQTTKHSIESAHASTVDTLHDVPVIAAPSGMPVMTTGFTTASGKPCPVMNPEEKKKMRKLLGLDSIGESDLDLNLPTVGNIDLSMPVGIGDINNEANELSVHSIDTATESPRGPDSLDSITAIAEAIDMADFDGLTTTKDVTIVVDQDLEDRMLEKVECVANTERKYVYANSTKAVTLLELWCRNCIVTNHDGSSLSPAMLARLWNVYGNPLIVDYETIENFTFINYSPCDGIITVGGLKEMQQCFRQLLEECVEKSVERHRFDEQWLRKKYCIFALSVCRKFQKALFKAMHNGGTLKEALLRVRLPNPLSVIRQIIKAFHDEYGGKESILTCILQGDAPANSPVVVMVEHIDGNYLNISDGMSTFTAFAADCYVRQLLKSQRIVPGSKILLNGILIGSDKKGDGDAIIQINYNMVSPAPRRRIGLQNKHGNMHIRGKVYSENKT</sequence>
<dbReference type="AlphaFoldDB" id="A0A9W5TAR4"/>
<evidence type="ECO:0000256" key="1">
    <source>
        <dbReference type="SAM" id="MobiDB-lite"/>
    </source>
</evidence>
<proteinExistence type="predicted"/>
<reference evidence="2" key="1">
    <citation type="submission" date="2019-12" db="EMBL/GenBank/DDBJ databases">
        <title>Genome sequence of Babesia ovis.</title>
        <authorList>
            <person name="Yamagishi J."/>
            <person name="Sevinc F."/>
            <person name="Xuan X."/>
        </authorList>
    </citation>
    <scope>NUCLEOTIDE SEQUENCE</scope>
    <source>
        <strain evidence="2">Selcuk</strain>
    </source>
</reference>
<protein>
    <submittedName>
        <fullName evidence="2">Annexin A8-like isoform X3, putative</fullName>
    </submittedName>
</protein>
<name>A0A9W5TAR4_BABOV</name>
<feature type="compositionally biased region" description="Polar residues" evidence="1">
    <location>
        <begin position="1"/>
        <end position="11"/>
    </location>
</feature>
<dbReference type="OrthoDB" id="21095at2759"/>
<dbReference type="EMBL" id="BLIY01000008">
    <property type="protein sequence ID" value="GFE54050.1"/>
    <property type="molecule type" value="Genomic_DNA"/>
</dbReference>
<keyword evidence="3" id="KW-1185">Reference proteome</keyword>
<comment type="caution">
    <text evidence="2">The sequence shown here is derived from an EMBL/GenBank/DDBJ whole genome shotgun (WGS) entry which is preliminary data.</text>
</comment>
<evidence type="ECO:0000313" key="3">
    <source>
        <dbReference type="Proteomes" id="UP001057455"/>
    </source>
</evidence>